<evidence type="ECO:0000313" key="2">
    <source>
        <dbReference type="Proteomes" id="UP000298050"/>
    </source>
</evidence>
<dbReference type="OrthoDB" id="547265at2"/>
<gene>
    <name evidence="1" type="ORF">E4634_19010</name>
</gene>
<dbReference type="RefSeq" id="WP_135446254.1">
    <property type="nucleotide sequence ID" value="NZ_SRLE01000014.1"/>
</dbReference>
<reference evidence="1 2" key="1">
    <citation type="submission" date="2019-04" db="EMBL/GenBank/DDBJ databases">
        <title>Taxonomy of novel Haliea sp. from mangrove soil of West Coast of India.</title>
        <authorList>
            <person name="Verma A."/>
            <person name="Kumar P."/>
            <person name="Krishnamurthi S."/>
        </authorList>
    </citation>
    <scope>NUCLEOTIDE SEQUENCE [LARGE SCALE GENOMIC DNA]</scope>
    <source>
        <strain evidence="1 2">SAOS-164</strain>
    </source>
</reference>
<dbReference type="InterPro" id="IPR027417">
    <property type="entry name" value="P-loop_NTPase"/>
</dbReference>
<dbReference type="AlphaFoldDB" id="A0A4Z0LVL5"/>
<keyword evidence="2" id="KW-1185">Reference proteome</keyword>
<dbReference type="EMBL" id="SRLE01000014">
    <property type="protein sequence ID" value="TGD71362.1"/>
    <property type="molecule type" value="Genomic_DNA"/>
</dbReference>
<accession>A0A4Z0LVL5</accession>
<proteinExistence type="predicted"/>
<comment type="caution">
    <text evidence="1">The sequence shown here is derived from an EMBL/GenBank/DDBJ whole genome shotgun (WGS) entry which is preliminary data.</text>
</comment>
<sequence>MSALPELILHIGLDKAGSTALQAALVHSREQLLAQGIFVPPLSVLNTSGHQTLFRRFLDGDAQPLQDALVAAAPYPRCLLSWEGLHFLGDTELQQLHEQLRDYPLRVVFYVREQAAMLQSGLLQELRGVVRRVDFESESRHRELPATRDYHRTIERWNAVFSVRQWDVGLYDRRELPDGDIVADFARRIGCRIESPANSREHNLSLDLPSARFLALLEQLTLPGQASMDRRRRRALVDLLLLDQAATPFPGRRYYLPMEDVERIRAHYAQGNQQLVAQWGVPARLLEPGDLPAETRSVEEQLDFALARSLGSLSRYGGIALLPRHSRRWRSFSHLLVEGWYEPEQWGVWSHGGLSVIRGRVEFALWSLSWDTLVMKIAGRYFGAHTATRLSVNGEDMGTQDLREFELRLDRHRLASPYVVTIELRHEPVPDTDTVREKAASQGDDEVRDLAFGLEVLDIRYE</sequence>
<dbReference type="SUPFAM" id="SSF52540">
    <property type="entry name" value="P-loop containing nucleoside triphosphate hydrolases"/>
    <property type="match status" value="1"/>
</dbReference>
<organism evidence="1 2">
    <name type="scientific">Mangrovimicrobium sediminis</name>
    <dbReference type="NCBI Taxonomy" id="2562682"/>
    <lineage>
        <taxon>Bacteria</taxon>
        <taxon>Pseudomonadati</taxon>
        <taxon>Pseudomonadota</taxon>
        <taxon>Gammaproteobacteria</taxon>
        <taxon>Cellvibrionales</taxon>
        <taxon>Halieaceae</taxon>
        <taxon>Mangrovimicrobium</taxon>
    </lineage>
</organism>
<name>A0A4Z0LVL5_9GAMM</name>
<dbReference type="Proteomes" id="UP000298050">
    <property type="component" value="Unassembled WGS sequence"/>
</dbReference>
<protein>
    <submittedName>
        <fullName evidence="1">Uncharacterized protein</fullName>
    </submittedName>
</protein>
<evidence type="ECO:0000313" key="1">
    <source>
        <dbReference type="EMBL" id="TGD71362.1"/>
    </source>
</evidence>